<reference evidence="4" key="1">
    <citation type="journal article" date="2022" name="G3 (Bethesda)">
        <title>Unveiling the complete genome sequence of Alicyclobacillus acidoterrestris DSM 3922T, a taint-producing strain.</title>
        <authorList>
            <person name="Leonardo I.C."/>
            <person name="Barreto Crespo M.T."/>
            <person name="Gaspar F.B."/>
        </authorList>
    </citation>
    <scope>NUCLEOTIDE SEQUENCE [LARGE SCALE GENOMIC DNA]</scope>
    <source>
        <strain evidence="4">DSM 3922</strain>
    </source>
</reference>
<dbReference type="Proteomes" id="UP000829401">
    <property type="component" value="Chromosome"/>
</dbReference>
<dbReference type="AlphaFoldDB" id="T0CJY1"/>
<organism evidence="3 4">
    <name type="scientific">Alicyclobacillus acidoterrestris (strain ATCC 49025 / DSM 3922 / CIP 106132 / NCIMB 13137 / GD3B)</name>
    <dbReference type="NCBI Taxonomy" id="1356854"/>
    <lineage>
        <taxon>Bacteria</taxon>
        <taxon>Bacillati</taxon>
        <taxon>Bacillota</taxon>
        <taxon>Bacilli</taxon>
        <taxon>Bacillales</taxon>
        <taxon>Alicyclobacillaceae</taxon>
        <taxon>Alicyclobacillus</taxon>
    </lineage>
</organism>
<dbReference type="InterPro" id="IPR001753">
    <property type="entry name" value="Enoyl-CoA_hydra/iso"/>
</dbReference>
<evidence type="ECO:0000313" key="4">
    <source>
        <dbReference type="Proteomes" id="UP000829401"/>
    </source>
</evidence>
<dbReference type="InterPro" id="IPR018376">
    <property type="entry name" value="Enoyl-CoA_hyd/isom_CS"/>
</dbReference>
<keyword evidence="4" id="KW-1185">Reference proteome</keyword>
<dbReference type="EMBL" id="CP080467">
    <property type="protein sequence ID" value="UNO48722.1"/>
    <property type="molecule type" value="Genomic_DNA"/>
</dbReference>
<name>T0CJY1_ALIAG</name>
<evidence type="ECO:0000256" key="2">
    <source>
        <dbReference type="RuleBase" id="RU003707"/>
    </source>
</evidence>
<dbReference type="InterPro" id="IPR029045">
    <property type="entry name" value="ClpP/crotonase-like_dom_sf"/>
</dbReference>
<dbReference type="CDD" id="cd06558">
    <property type="entry name" value="crotonase-like"/>
    <property type="match status" value="1"/>
</dbReference>
<evidence type="ECO:0000313" key="3">
    <source>
        <dbReference type="EMBL" id="UNO48722.1"/>
    </source>
</evidence>
<dbReference type="InterPro" id="IPR014748">
    <property type="entry name" value="Enoyl-CoA_hydra_C"/>
</dbReference>
<dbReference type="GO" id="GO:0003824">
    <property type="term" value="F:catalytic activity"/>
    <property type="evidence" value="ECO:0007669"/>
    <property type="project" value="InterPro"/>
</dbReference>
<sequence length="259" mass="28383">MDTSIRVEQRDAVAVISLNRPDKLNAFTPDMQRALQDVLTGVERNEEIRAVVLTGEGRAFCAGQDLESIQHHPDLNYGEVLKQGYNPLILKLTKLEKPVIAAINGVAAGAGVSLALACDFRIASERASLIQSFVNIGLIPDSGSTWLLPRIIGLTKAIELMFLGEKISAVDAARIGLIHRTCPPEQLLPEAMALAERLGKLPTKAIGMTKRALYKGLGNTLEQSLEYEAQLQELAGRTNDHQEGLRAFFEKRTPEYQGR</sequence>
<dbReference type="Gene3D" id="3.90.226.10">
    <property type="entry name" value="2-enoyl-CoA Hydratase, Chain A, domain 1"/>
    <property type="match status" value="1"/>
</dbReference>
<dbReference type="OrthoDB" id="9775794at2"/>
<dbReference type="STRING" id="1356854.N007_19520"/>
<evidence type="ECO:0000256" key="1">
    <source>
        <dbReference type="ARBA" id="ARBA00005254"/>
    </source>
</evidence>
<proteinExistence type="inferred from homology"/>
<dbReference type="PANTHER" id="PTHR43459:SF1">
    <property type="entry name" value="EG:BACN32G11.4 PROTEIN"/>
    <property type="match status" value="1"/>
</dbReference>
<dbReference type="RefSeq" id="WP_021295026.1">
    <property type="nucleotide sequence ID" value="NZ_AURB01000030.1"/>
</dbReference>
<accession>A0A9E6ZG94</accession>
<gene>
    <name evidence="3" type="ORF">K1I37_19050</name>
</gene>
<dbReference type="PANTHER" id="PTHR43459">
    <property type="entry name" value="ENOYL-COA HYDRATASE"/>
    <property type="match status" value="1"/>
</dbReference>
<dbReference type="SUPFAM" id="SSF52096">
    <property type="entry name" value="ClpP/crotonase"/>
    <property type="match status" value="1"/>
</dbReference>
<accession>T0CJY1</accession>
<dbReference type="Pfam" id="PF00378">
    <property type="entry name" value="ECH_1"/>
    <property type="match status" value="1"/>
</dbReference>
<dbReference type="KEGG" id="aaco:K1I37_19050"/>
<comment type="similarity">
    <text evidence="1 2">Belongs to the enoyl-CoA hydratase/isomerase family.</text>
</comment>
<protein>
    <submittedName>
        <fullName evidence="3">Enoyl-CoA hydratase-related protein</fullName>
    </submittedName>
</protein>
<dbReference type="eggNOG" id="COG1024">
    <property type="taxonomic scope" value="Bacteria"/>
</dbReference>
<dbReference type="PROSITE" id="PS00166">
    <property type="entry name" value="ENOYL_COA_HYDRATASE"/>
    <property type="match status" value="1"/>
</dbReference>
<dbReference type="Gene3D" id="1.10.12.10">
    <property type="entry name" value="Lyase 2-enoyl-coa Hydratase, Chain A, domain 2"/>
    <property type="match status" value="1"/>
</dbReference>